<proteinExistence type="predicted"/>
<dbReference type="PANTHER" id="PTHR47691:SF3">
    <property type="entry name" value="HTH-TYPE TRANSCRIPTIONAL REGULATOR RV0890C-RELATED"/>
    <property type="match status" value="1"/>
</dbReference>
<reference evidence="3" key="1">
    <citation type="journal article" date="2019" name="Int. J. Syst. Evol. Microbiol.">
        <title>The Global Catalogue of Microorganisms (GCM) 10K type strain sequencing project: providing services to taxonomists for standard genome sequencing and annotation.</title>
        <authorList>
            <consortium name="The Broad Institute Genomics Platform"/>
            <consortium name="The Broad Institute Genome Sequencing Center for Infectious Disease"/>
            <person name="Wu L."/>
            <person name="Ma J."/>
        </authorList>
    </citation>
    <scope>NUCLEOTIDE SEQUENCE [LARGE SCALE GENOMIC DNA]</scope>
    <source>
        <strain evidence="3">JCM 17656</strain>
    </source>
</reference>
<comment type="caution">
    <text evidence="2">The sequence shown here is derived from an EMBL/GenBank/DDBJ whole genome shotgun (WGS) entry which is preliminary data.</text>
</comment>
<gene>
    <name evidence="2" type="ORF">GCM10022295_56590</name>
</gene>
<protein>
    <recommendedName>
        <fullName evidence="1">NB-ARC domain-containing protein</fullName>
    </recommendedName>
</protein>
<dbReference type="SUPFAM" id="SSF48452">
    <property type="entry name" value="TPR-like"/>
    <property type="match status" value="1"/>
</dbReference>
<organism evidence="2 3">
    <name type="scientific">Streptomyces osmaniensis</name>
    <dbReference type="NCBI Taxonomy" id="593134"/>
    <lineage>
        <taxon>Bacteria</taxon>
        <taxon>Bacillati</taxon>
        <taxon>Actinomycetota</taxon>
        <taxon>Actinomycetes</taxon>
        <taxon>Kitasatosporales</taxon>
        <taxon>Streptomycetaceae</taxon>
        <taxon>Streptomyces</taxon>
    </lineage>
</organism>
<evidence type="ECO:0000313" key="3">
    <source>
        <dbReference type="Proteomes" id="UP001500707"/>
    </source>
</evidence>
<dbReference type="InterPro" id="IPR027417">
    <property type="entry name" value="P-loop_NTPase"/>
</dbReference>
<evidence type="ECO:0000313" key="2">
    <source>
        <dbReference type="EMBL" id="GAA3567349.1"/>
    </source>
</evidence>
<feature type="domain" description="NB-ARC" evidence="1">
    <location>
        <begin position="83"/>
        <end position="222"/>
    </location>
</feature>
<evidence type="ECO:0000259" key="1">
    <source>
        <dbReference type="Pfam" id="PF00931"/>
    </source>
</evidence>
<name>A0ABP6XJF0_9ACTN</name>
<sequence>MSGSVEASGDGSIAAGGSIRQALTGDGAVAHFVETSLTLPPEALELPLEAPPHMINLPGRTGLFIGREPELARLDSAFEDTGGVVVQAVHGLGGIGKSTLAAKWAAGRTGSYNPVWWITAETPGDLEAGLAELAVALQPALRDVLSPQARSERAVRWLAEHEGWLLVLDNVSDPADVRRLLGRTTGGRFLITTRRASGWHGIAQPLSLDVLELPQAVELFERIHGGTAEGVEELCAELGCLPLAVEQAAAYCAEARITPDAYGELLARRPERVFASTAEGADGEQTIARVWRVTMDRLADTPVAERILRVIAWWAPDGIPRTYLAPLADAPEVTEALRRLAAHSMISLREDGTLSVHRLVQAVARAGEGAEEIYDEAARLLVVQGLSCEDDTVWMGHVATLAGYYDMGRVPPELWALVPMYLGDYVPSHDQTVELYEQALERSERFLGPRSRITVVVRRRLADCCWTAGDHDRASQLLSKNLTATSMVFGHKAPETIETRTALARLQLQRGDLGNGLSRATISARHAERTLGEDSAEALRAHAVMAEGWRLKARAKPRRSARMAVTKIERLLEKAVRAQGEAGEAPLHLMWTLGEVRETAGDLAGAIRVTEDYLHKRPVPDDGADTQGLLARERLDGLLRKAGESDEPAVGG</sequence>
<dbReference type="EMBL" id="BAABCE010000011">
    <property type="protein sequence ID" value="GAA3567349.1"/>
    <property type="molecule type" value="Genomic_DNA"/>
</dbReference>
<dbReference type="Pfam" id="PF00931">
    <property type="entry name" value="NB-ARC"/>
    <property type="match status" value="1"/>
</dbReference>
<dbReference type="RefSeq" id="WP_346184058.1">
    <property type="nucleotide sequence ID" value="NZ_BAABCE010000011.1"/>
</dbReference>
<dbReference type="InterPro" id="IPR011990">
    <property type="entry name" value="TPR-like_helical_dom_sf"/>
</dbReference>
<dbReference type="SUPFAM" id="SSF52540">
    <property type="entry name" value="P-loop containing nucleoside triphosphate hydrolases"/>
    <property type="match status" value="1"/>
</dbReference>
<dbReference type="Proteomes" id="UP001500707">
    <property type="component" value="Unassembled WGS sequence"/>
</dbReference>
<dbReference type="Pfam" id="PF13424">
    <property type="entry name" value="TPR_12"/>
    <property type="match status" value="1"/>
</dbReference>
<dbReference type="Gene3D" id="3.40.50.300">
    <property type="entry name" value="P-loop containing nucleotide triphosphate hydrolases"/>
    <property type="match status" value="1"/>
</dbReference>
<dbReference type="InterPro" id="IPR002182">
    <property type="entry name" value="NB-ARC"/>
</dbReference>
<keyword evidence="3" id="KW-1185">Reference proteome</keyword>
<dbReference type="PANTHER" id="PTHR47691">
    <property type="entry name" value="REGULATOR-RELATED"/>
    <property type="match status" value="1"/>
</dbReference>
<dbReference type="Gene3D" id="1.25.40.10">
    <property type="entry name" value="Tetratricopeptide repeat domain"/>
    <property type="match status" value="1"/>
</dbReference>
<accession>A0ABP6XJF0</accession>